<keyword evidence="4" id="KW-0804">Transcription</keyword>
<keyword evidence="3 8" id="KW-0238">DNA-binding</keyword>
<dbReference type="InterPro" id="IPR001789">
    <property type="entry name" value="Sig_transdc_resp-reg_receiver"/>
</dbReference>
<dbReference type="InterPro" id="IPR016032">
    <property type="entry name" value="Sig_transdc_resp-reg_C-effctor"/>
</dbReference>
<evidence type="ECO:0000313" key="8">
    <source>
        <dbReference type="EMBL" id="MBB3842157.1"/>
    </source>
</evidence>
<dbReference type="InterPro" id="IPR036388">
    <property type="entry name" value="WH-like_DNA-bd_sf"/>
</dbReference>
<dbReference type="PROSITE" id="PS50043">
    <property type="entry name" value="HTH_LUXR_2"/>
    <property type="match status" value="1"/>
</dbReference>
<dbReference type="Pfam" id="PF00196">
    <property type="entry name" value="GerE"/>
    <property type="match status" value="1"/>
</dbReference>
<dbReference type="GO" id="GO:0006355">
    <property type="term" value="P:regulation of DNA-templated transcription"/>
    <property type="evidence" value="ECO:0007669"/>
    <property type="project" value="InterPro"/>
</dbReference>
<keyword evidence="2" id="KW-0805">Transcription regulation</keyword>
<dbReference type="SMART" id="SM00448">
    <property type="entry name" value="REC"/>
    <property type="match status" value="1"/>
</dbReference>
<feature type="domain" description="HTH luxR-type" evidence="6">
    <location>
        <begin position="145"/>
        <end position="211"/>
    </location>
</feature>
<dbReference type="SUPFAM" id="SSF52172">
    <property type="entry name" value="CheY-like"/>
    <property type="match status" value="1"/>
</dbReference>
<evidence type="ECO:0000313" key="9">
    <source>
        <dbReference type="Proteomes" id="UP000541352"/>
    </source>
</evidence>
<dbReference type="InterPro" id="IPR058245">
    <property type="entry name" value="NreC/VraR/RcsB-like_REC"/>
</dbReference>
<organism evidence="8 9">
    <name type="scientific">Runella defluvii</name>
    <dbReference type="NCBI Taxonomy" id="370973"/>
    <lineage>
        <taxon>Bacteria</taxon>
        <taxon>Pseudomonadati</taxon>
        <taxon>Bacteroidota</taxon>
        <taxon>Cytophagia</taxon>
        <taxon>Cytophagales</taxon>
        <taxon>Spirosomataceae</taxon>
        <taxon>Runella</taxon>
    </lineage>
</organism>
<evidence type="ECO:0000259" key="7">
    <source>
        <dbReference type="PROSITE" id="PS50110"/>
    </source>
</evidence>
<dbReference type="SMART" id="SM00421">
    <property type="entry name" value="HTH_LUXR"/>
    <property type="match status" value="1"/>
</dbReference>
<name>A0A7W5ZV80_9BACT</name>
<dbReference type="GO" id="GO:0003677">
    <property type="term" value="F:DNA binding"/>
    <property type="evidence" value="ECO:0007669"/>
    <property type="project" value="UniProtKB-KW"/>
</dbReference>
<evidence type="ECO:0000256" key="2">
    <source>
        <dbReference type="ARBA" id="ARBA00023015"/>
    </source>
</evidence>
<dbReference type="InterPro" id="IPR039420">
    <property type="entry name" value="WalR-like"/>
</dbReference>
<sequence>MKNNVLEKNPVSVLIADDHPLTLYGTQAFVTSLGYKVVHICTDGLEAFEWIVRHKPKMAILDISMPQMDGLEVLEKLHQRGISTRVILFTMHKEATIYKRAKNMGLSGYLLKEGSEAELKLCLETVAQGGKYMSDLILKEANKHQANESEELTFAEKKVLELIAQQKTSKQIGDLLFISEKTVEKHRSNIIQKLNLPKEKNILLHWAMKHFLEK</sequence>
<evidence type="ECO:0000256" key="1">
    <source>
        <dbReference type="ARBA" id="ARBA00022553"/>
    </source>
</evidence>
<dbReference type="SUPFAM" id="SSF46894">
    <property type="entry name" value="C-terminal effector domain of the bipartite response regulators"/>
    <property type="match status" value="1"/>
</dbReference>
<dbReference type="PANTHER" id="PTHR43214">
    <property type="entry name" value="TWO-COMPONENT RESPONSE REGULATOR"/>
    <property type="match status" value="1"/>
</dbReference>
<dbReference type="PRINTS" id="PR00038">
    <property type="entry name" value="HTHLUXR"/>
</dbReference>
<evidence type="ECO:0000256" key="4">
    <source>
        <dbReference type="ARBA" id="ARBA00023163"/>
    </source>
</evidence>
<evidence type="ECO:0000256" key="3">
    <source>
        <dbReference type="ARBA" id="ARBA00023125"/>
    </source>
</evidence>
<dbReference type="Gene3D" id="3.40.50.2300">
    <property type="match status" value="1"/>
</dbReference>
<dbReference type="InterPro" id="IPR011006">
    <property type="entry name" value="CheY-like_superfamily"/>
</dbReference>
<dbReference type="GO" id="GO:0000160">
    <property type="term" value="P:phosphorelay signal transduction system"/>
    <property type="evidence" value="ECO:0007669"/>
    <property type="project" value="InterPro"/>
</dbReference>
<feature type="domain" description="Response regulatory" evidence="7">
    <location>
        <begin position="12"/>
        <end position="127"/>
    </location>
</feature>
<accession>A0A7W5ZV80</accession>
<dbReference type="Proteomes" id="UP000541352">
    <property type="component" value="Unassembled WGS sequence"/>
</dbReference>
<protein>
    <submittedName>
        <fullName evidence="8">DNA-binding NarL/FixJ family response regulator</fullName>
    </submittedName>
</protein>
<dbReference type="Pfam" id="PF00072">
    <property type="entry name" value="Response_reg"/>
    <property type="match status" value="1"/>
</dbReference>
<dbReference type="RefSeq" id="WP_183980339.1">
    <property type="nucleotide sequence ID" value="NZ_JACIBY010000027.1"/>
</dbReference>
<keyword evidence="9" id="KW-1185">Reference proteome</keyword>
<dbReference type="AlphaFoldDB" id="A0A7W5ZV80"/>
<keyword evidence="1 5" id="KW-0597">Phosphoprotein</keyword>
<proteinExistence type="predicted"/>
<dbReference type="CDD" id="cd06170">
    <property type="entry name" value="LuxR_C_like"/>
    <property type="match status" value="1"/>
</dbReference>
<feature type="modified residue" description="4-aspartylphosphate" evidence="5">
    <location>
        <position position="62"/>
    </location>
</feature>
<reference evidence="8 9" key="1">
    <citation type="submission" date="2020-08" db="EMBL/GenBank/DDBJ databases">
        <title>Genomic Encyclopedia of Type Strains, Phase IV (KMG-IV): sequencing the most valuable type-strain genomes for metagenomic binning, comparative biology and taxonomic classification.</title>
        <authorList>
            <person name="Goeker M."/>
        </authorList>
    </citation>
    <scope>NUCLEOTIDE SEQUENCE [LARGE SCALE GENOMIC DNA]</scope>
    <source>
        <strain evidence="8 9">DSM 17976</strain>
    </source>
</reference>
<dbReference type="PROSITE" id="PS50110">
    <property type="entry name" value="RESPONSE_REGULATORY"/>
    <property type="match status" value="1"/>
</dbReference>
<evidence type="ECO:0000256" key="5">
    <source>
        <dbReference type="PROSITE-ProRule" id="PRU00169"/>
    </source>
</evidence>
<dbReference type="InterPro" id="IPR000792">
    <property type="entry name" value="Tscrpt_reg_LuxR_C"/>
</dbReference>
<dbReference type="CDD" id="cd17535">
    <property type="entry name" value="REC_NarL-like"/>
    <property type="match status" value="1"/>
</dbReference>
<dbReference type="EMBL" id="JACIBY010000027">
    <property type="protein sequence ID" value="MBB3842157.1"/>
    <property type="molecule type" value="Genomic_DNA"/>
</dbReference>
<gene>
    <name evidence="8" type="ORF">FHS57_006188</name>
</gene>
<evidence type="ECO:0000259" key="6">
    <source>
        <dbReference type="PROSITE" id="PS50043"/>
    </source>
</evidence>
<comment type="caution">
    <text evidence="8">The sequence shown here is derived from an EMBL/GenBank/DDBJ whole genome shotgun (WGS) entry which is preliminary data.</text>
</comment>
<dbReference type="Gene3D" id="1.10.10.10">
    <property type="entry name" value="Winged helix-like DNA-binding domain superfamily/Winged helix DNA-binding domain"/>
    <property type="match status" value="1"/>
</dbReference>
<dbReference type="PANTHER" id="PTHR43214:SF41">
    <property type="entry name" value="NITRATE_NITRITE RESPONSE REGULATOR PROTEIN NARP"/>
    <property type="match status" value="1"/>
</dbReference>